<evidence type="ECO:0000259" key="3">
    <source>
        <dbReference type="Pfam" id="PF05970"/>
    </source>
</evidence>
<dbReference type="GO" id="GO:0006281">
    <property type="term" value="P:DNA repair"/>
    <property type="evidence" value="ECO:0007669"/>
    <property type="project" value="UniProtKB-KW"/>
</dbReference>
<dbReference type="GO" id="GO:0016887">
    <property type="term" value="F:ATP hydrolysis activity"/>
    <property type="evidence" value="ECO:0007669"/>
    <property type="project" value="RHEA"/>
</dbReference>
<keyword evidence="1" id="KW-0347">Helicase</keyword>
<comment type="cofactor">
    <cofactor evidence="1">
        <name>Mg(2+)</name>
        <dbReference type="ChEBI" id="CHEBI:18420"/>
    </cofactor>
</comment>
<dbReference type="EMBL" id="CDMY01000347">
    <property type="protein sequence ID" value="CEM04062.1"/>
    <property type="molecule type" value="Genomic_DNA"/>
</dbReference>
<feature type="compositionally biased region" description="Polar residues" evidence="2">
    <location>
        <begin position="528"/>
        <end position="538"/>
    </location>
</feature>
<keyword evidence="1" id="KW-0378">Hydrolase</keyword>
<evidence type="ECO:0000313" key="5">
    <source>
        <dbReference type="Proteomes" id="UP000041254"/>
    </source>
</evidence>
<sequence length="871" mass="97532">MCCLQLTNYSSKMDIKLHDLVSIVAVGCKKYLERYANTEEAVEQHRLFITDITNSLNARVQMSACQVMWHLLGYGDDGDYYTSHPTYPLHSLPFLKLLAAEERQGRVTEDDVSDDEENDDTVLMRVHRADGQASMVLSSKAQDYLFPVTEGVEIRVPPDIMCTKKGDPVKLLMARVPVYLFHELFERVYKSTEASEMRRLPAYTHVPMPLSCWLKKTGPSTIQRNTHCTLSASCHRYGWRDVDKSAVPLLSMAILSRYSKQPGAIEDRAKKLLLLLKPFVGSSSQERRCQLDPDLDQLLQAVDASCSAAYVEAESQLPVHGDVSPDSKCPSEGHSPRSIVSVDAACTKRPNRTGFNLVKQLKGLCRTWQDALDEFKTWHRQRVADTSIDDPVARWTVELIDNIEGAHRTQADAKIDKAFRNEQEEQSATFDARDLLDQMDEALCEEDDARQALLKEAQVMVDKLTSPARSSGAELFEKLDLIAGVNYSLSVPERFLADRQKYMREGMDAVCKRFGLTTPQLNVHIDGPSTSATLNMPSQRRRSGQSDVAAAGPREGTEEMDVDDSTPAAVHAARDTGGIPQRRSIQGMSNAELLAMCEAGDSSAAGALNYTRWLQSMQFEAMIAGDRLRVAKLAIEKFTLNPEQKRVVRIVAKHVNDNFAALDCEDFAAVSPLNVVVAGGPGCGKSWVMQALALYFAGIGVAASTISGSTLYSALQIEVYKPRNRQEHRRRGRGSASTDDMRKELSFEVLWQQTWYLLVDEYSMLYASLFEKMNARLRELRATEEQHAEHQPPFGNMSILLSGDVKQFGPIGGTALYAKTTKPSEGVRLYKTLFDTVVLLEDGMRFKQTESGRRYQAFLERFHNEKLTEED</sequence>
<dbReference type="GO" id="GO:0005524">
    <property type="term" value="F:ATP binding"/>
    <property type="evidence" value="ECO:0007669"/>
    <property type="project" value="UniProtKB-KW"/>
</dbReference>
<keyword evidence="1" id="KW-0227">DNA damage</keyword>
<dbReference type="OrthoDB" id="416437at2759"/>
<dbReference type="Proteomes" id="UP000041254">
    <property type="component" value="Unassembled WGS sequence"/>
</dbReference>
<accession>A0A0G4EZ63</accession>
<dbReference type="Gene3D" id="3.40.50.300">
    <property type="entry name" value="P-loop containing nucleotide triphosphate hydrolases"/>
    <property type="match status" value="1"/>
</dbReference>
<evidence type="ECO:0000313" key="4">
    <source>
        <dbReference type="EMBL" id="CEM04062.1"/>
    </source>
</evidence>
<keyword evidence="1" id="KW-0547">Nucleotide-binding</keyword>
<dbReference type="InterPro" id="IPR027417">
    <property type="entry name" value="P-loop_NTPase"/>
</dbReference>
<dbReference type="AlphaFoldDB" id="A0A0G4EZ63"/>
<dbReference type="GO" id="GO:0006310">
    <property type="term" value="P:DNA recombination"/>
    <property type="evidence" value="ECO:0007669"/>
    <property type="project" value="UniProtKB-KW"/>
</dbReference>
<reference evidence="4 5" key="1">
    <citation type="submission" date="2014-11" db="EMBL/GenBank/DDBJ databases">
        <authorList>
            <person name="Zhu J."/>
            <person name="Qi W."/>
            <person name="Song R."/>
        </authorList>
    </citation>
    <scope>NUCLEOTIDE SEQUENCE [LARGE SCALE GENOMIC DNA]</scope>
</reference>
<dbReference type="SUPFAM" id="SSF52540">
    <property type="entry name" value="P-loop containing nucleoside triphosphate hydrolases"/>
    <property type="match status" value="1"/>
</dbReference>
<dbReference type="STRING" id="1169540.A0A0G4EZ63"/>
<organism evidence="4 5">
    <name type="scientific">Vitrella brassicaformis (strain CCMP3155)</name>
    <dbReference type="NCBI Taxonomy" id="1169540"/>
    <lineage>
        <taxon>Eukaryota</taxon>
        <taxon>Sar</taxon>
        <taxon>Alveolata</taxon>
        <taxon>Colpodellida</taxon>
        <taxon>Vitrellaceae</taxon>
        <taxon>Vitrella</taxon>
    </lineage>
</organism>
<dbReference type="Pfam" id="PF05970">
    <property type="entry name" value="PIF1"/>
    <property type="match status" value="1"/>
</dbReference>
<dbReference type="EC" id="5.6.2.3" evidence="1"/>
<keyword evidence="1" id="KW-0233">DNA recombination</keyword>
<keyword evidence="1" id="KW-0234">DNA repair</keyword>
<keyword evidence="5" id="KW-1185">Reference proteome</keyword>
<feature type="region of interest" description="Disordered" evidence="2">
    <location>
        <begin position="522"/>
        <end position="566"/>
    </location>
</feature>
<keyword evidence="1" id="KW-0067">ATP-binding</keyword>
<proteinExistence type="inferred from homology"/>
<name>A0A0G4EZ63_VITBC</name>
<dbReference type="PANTHER" id="PTHR47642:SF5">
    <property type="entry name" value="ATP-DEPENDENT DNA HELICASE"/>
    <property type="match status" value="1"/>
</dbReference>
<dbReference type="PANTHER" id="PTHR47642">
    <property type="entry name" value="ATP-DEPENDENT DNA HELICASE"/>
    <property type="match status" value="1"/>
</dbReference>
<gene>
    <name evidence="4" type="ORF">Vbra_8495</name>
</gene>
<dbReference type="InParanoid" id="A0A0G4EZ63"/>
<protein>
    <recommendedName>
        <fullName evidence="1">ATP-dependent DNA helicase</fullName>
        <ecNumber evidence="1">5.6.2.3</ecNumber>
    </recommendedName>
</protein>
<comment type="catalytic activity">
    <reaction evidence="1">
        <text>ATP + H2O = ADP + phosphate + H(+)</text>
        <dbReference type="Rhea" id="RHEA:13065"/>
        <dbReference type="ChEBI" id="CHEBI:15377"/>
        <dbReference type="ChEBI" id="CHEBI:15378"/>
        <dbReference type="ChEBI" id="CHEBI:30616"/>
        <dbReference type="ChEBI" id="CHEBI:43474"/>
        <dbReference type="ChEBI" id="CHEBI:456216"/>
        <dbReference type="EC" id="5.6.2.3"/>
    </reaction>
</comment>
<comment type="similarity">
    <text evidence="1">Belongs to the helicase family.</text>
</comment>
<dbReference type="GO" id="GO:0000723">
    <property type="term" value="P:telomere maintenance"/>
    <property type="evidence" value="ECO:0007669"/>
    <property type="project" value="InterPro"/>
</dbReference>
<dbReference type="GO" id="GO:0043139">
    <property type="term" value="F:5'-3' DNA helicase activity"/>
    <property type="evidence" value="ECO:0007669"/>
    <property type="project" value="UniProtKB-EC"/>
</dbReference>
<dbReference type="VEuPathDB" id="CryptoDB:Vbra_8495"/>
<dbReference type="InterPro" id="IPR051055">
    <property type="entry name" value="PIF1_helicase"/>
</dbReference>
<feature type="domain" description="DNA helicase Pif1-like DEAD-box helicase" evidence="3">
    <location>
        <begin position="682"/>
        <end position="859"/>
    </location>
</feature>
<evidence type="ECO:0000256" key="2">
    <source>
        <dbReference type="SAM" id="MobiDB-lite"/>
    </source>
</evidence>
<dbReference type="InterPro" id="IPR010285">
    <property type="entry name" value="DNA_helicase_pif1-like_DEAD"/>
</dbReference>
<evidence type="ECO:0000256" key="1">
    <source>
        <dbReference type="RuleBase" id="RU363044"/>
    </source>
</evidence>